<keyword evidence="4" id="KW-0479">Metal-binding</keyword>
<dbReference type="PANTHER" id="PTHR33059">
    <property type="entry name" value="FCS-LIKE ZINC FINGER 5"/>
    <property type="match status" value="1"/>
</dbReference>
<reference evidence="9" key="1">
    <citation type="submission" date="2019-12" db="EMBL/GenBank/DDBJ databases">
        <title>Genome sequencing and annotation of Brassica cretica.</title>
        <authorList>
            <person name="Studholme D.J."/>
            <person name="Sarris P.F."/>
        </authorList>
    </citation>
    <scope>NUCLEOTIDE SEQUENCE</scope>
    <source>
        <strain evidence="9">PFS-102/07</strain>
        <tissue evidence="9">Leaf</tissue>
    </source>
</reference>
<dbReference type="InterPro" id="IPR007650">
    <property type="entry name" value="Zf-FLZ_dom"/>
</dbReference>
<dbReference type="PROSITE" id="PS51795">
    <property type="entry name" value="ZF_FLZ"/>
    <property type="match status" value="1"/>
</dbReference>
<organism evidence="9">
    <name type="scientific">Brassica cretica</name>
    <name type="common">Mustard</name>
    <dbReference type="NCBI Taxonomy" id="69181"/>
    <lineage>
        <taxon>Eukaryota</taxon>
        <taxon>Viridiplantae</taxon>
        <taxon>Streptophyta</taxon>
        <taxon>Embryophyta</taxon>
        <taxon>Tracheophyta</taxon>
        <taxon>Spermatophyta</taxon>
        <taxon>Magnoliopsida</taxon>
        <taxon>eudicotyledons</taxon>
        <taxon>Gunneridae</taxon>
        <taxon>Pentapetalae</taxon>
        <taxon>rosids</taxon>
        <taxon>malvids</taxon>
        <taxon>Brassicales</taxon>
        <taxon>Brassicaceae</taxon>
        <taxon>Brassiceae</taxon>
        <taxon>Brassica</taxon>
    </lineage>
</organism>
<evidence type="ECO:0000256" key="4">
    <source>
        <dbReference type="ARBA" id="ARBA00022723"/>
    </source>
</evidence>
<comment type="caution">
    <text evidence="9">The sequence shown here is derived from an EMBL/GenBank/DDBJ whole genome shotgun (WGS) entry which is preliminary data.</text>
</comment>
<evidence type="ECO:0000256" key="7">
    <source>
        <dbReference type="SAM" id="MobiDB-lite"/>
    </source>
</evidence>
<dbReference type="EMBL" id="QGKY02001250">
    <property type="protein sequence ID" value="KAF2562681.1"/>
    <property type="molecule type" value="Genomic_DNA"/>
</dbReference>
<proteinExistence type="inferred from homology"/>
<keyword evidence="5" id="KW-0863">Zinc-finger</keyword>
<evidence type="ECO:0000313" key="9">
    <source>
        <dbReference type="EMBL" id="KAF2562681.1"/>
    </source>
</evidence>
<name>A0A8S9HUG4_BRACR</name>
<dbReference type="AlphaFoldDB" id="A0A8S9HUG4"/>
<feature type="compositionally biased region" description="Polar residues" evidence="7">
    <location>
        <begin position="31"/>
        <end position="47"/>
    </location>
</feature>
<feature type="region of interest" description="Disordered" evidence="7">
    <location>
        <begin position="27"/>
        <end position="47"/>
    </location>
</feature>
<keyword evidence="5" id="KW-0862">Zinc</keyword>
<evidence type="ECO:0000256" key="3">
    <source>
        <dbReference type="ARBA" id="ARBA00022490"/>
    </source>
</evidence>
<evidence type="ECO:0000259" key="8">
    <source>
        <dbReference type="PROSITE" id="PS51795"/>
    </source>
</evidence>
<dbReference type="Pfam" id="PF04570">
    <property type="entry name" value="zf-FLZ"/>
    <property type="match status" value="1"/>
</dbReference>
<dbReference type="PANTHER" id="PTHR33059:SF90">
    <property type="entry name" value="FCS-LIKE ZINC FINGER 6"/>
    <property type="match status" value="1"/>
</dbReference>
<keyword evidence="3" id="KW-0963">Cytoplasm</keyword>
<evidence type="ECO:0000256" key="1">
    <source>
        <dbReference type="ARBA" id="ARBA00004496"/>
    </source>
</evidence>
<gene>
    <name evidence="9" type="ORF">F2Q70_00016376</name>
</gene>
<evidence type="ECO:0000256" key="2">
    <source>
        <dbReference type="ARBA" id="ARBA00009374"/>
    </source>
</evidence>
<feature type="domain" description="FLZ-type" evidence="8">
    <location>
        <begin position="93"/>
        <end position="176"/>
    </location>
</feature>
<dbReference type="GO" id="GO:0005737">
    <property type="term" value="C:cytoplasm"/>
    <property type="evidence" value="ECO:0007669"/>
    <property type="project" value="UniProtKB-SubCell"/>
</dbReference>
<evidence type="ECO:0000256" key="5">
    <source>
        <dbReference type="ARBA" id="ARBA00022771"/>
    </source>
</evidence>
<sequence length="176" mass="19826">MLLGKRQRPPINRTTSLSEIKFDLNLPPESEVSSNQQSPTQTTVVGPYGSNGQVVAASVNQQRGIDKRFQAMVTPRPRGNLRRHSGDFSDAGHFLRSCSLCERLLVPGRDIYMYSNLVEVTSNQPRSQVKRETLLKIDKLCPKVHPFRNKIIGVYRSNDDWLMSGRETSTVRASLV</sequence>
<dbReference type="GO" id="GO:0008270">
    <property type="term" value="F:zinc ion binding"/>
    <property type="evidence" value="ECO:0007669"/>
    <property type="project" value="UniProtKB-KW"/>
</dbReference>
<feature type="zinc finger region" description="FLZ-type" evidence="6">
    <location>
        <begin position="93"/>
        <end position="176"/>
    </location>
</feature>
<protein>
    <recommendedName>
        <fullName evidence="8">FLZ-type domain-containing protein</fullName>
    </recommendedName>
</protein>
<evidence type="ECO:0000256" key="6">
    <source>
        <dbReference type="PROSITE-ProRule" id="PRU01131"/>
    </source>
</evidence>
<accession>A0A8S9HUG4</accession>
<comment type="subcellular location">
    <subcellularLocation>
        <location evidence="1">Cytoplasm</location>
    </subcellularLocation>
</comment>
<comment type="similarity">
    <text evidence="2">Belongs to the FLZ family.</text>
</comment>